<dbReference type="InterPro" id="IPR031848">
    <property type="entry name" value="PrlF_antitoxin"/>
</dbReference>
<keyword evidence="1" id="KW-0238">DNA-binding</keyword>
<organism evidence="3">
    <name type="scientific">Salmonella enterica</name>
    <name type="common">Salmonella choleraesuis</name>
    <dbReference type="NCBI Taxonomy" id="28901"/>
    <lineage>
        <taxon>Bacteria</taxon>
        <taxon>Pseudomonadati</taxon>
        <taxon>Pseudomonadota</taxon>
        <taxon>Gammaproteobacteria</taxon>
        <taxon>Enterobacterales</taxon>
        <taxon>Enterobacteriaceae</taxon>
        <taxon>Salmonella</taxon>
    </lineage>
</organism>
<feature type="domain" description="SpoVT-AbrB" evidence="2">
    <location>
        <begin position="14"/>
        <end position="60"/>
    </location>
</feature>
<sequence length="114" mass="12595">MATQIFHNADVSLRAESRLTERSQTTIPAAIRDALHLKPGESIHYTLLAGGKVIMSKKEEEQDDPVIPQFLAFLENDMKKNPQNIAPVPALFWESIKALTAGVEVDLDAPLTDD</sequence>
<comment type="caution">
    <text evidence="3">The sequence shown here is derived from an EMBL/GenBank/DDBJ whole genome shotgun (WGS) entry which is preliminary data.</text>
</comment>
<gene>
    <name evidence="3" type="ORF">F2B06_24320</name>
</gene>
<dbReference type="InterPro" id="IPR007159">
    <property type="entry name" value="SpoVT-AbrB_dom"/>
</dbReference>
<dbReference type="PROSITE" id="PS51740">
    <property type="entry name" value="SPOVT_ABRB"/>
    <property type="match status" value="1"/>
</dbReference>
<dbReference type="SMART" id="SM00966">
    <property type="entry name" value="SpoVT_AbrB"/>
    <property type="match status" value="1"/>
</dbReference>
<dbReference type="GO" id="GO:0001558">
    <property type="term" value="P:regulation of cell growth"/>
    <property type="evidence" value="ECO:0007669"/>
    <property type="project" value="InterPro"/>
</dbReference>
<dbReference type="SUPFAM" id="SSF89447">
    <property type="entry name" value="AbrB/MazE/MraZ-like"/>
    <property type="match status" value="1"/>
</dbReference>
<dbReference type="EMBL" id="AAKGZS010000145">
    <property type="protein sequence ID" value="ECR6711285.1"/>
    <property type="molecule type" value="Genomic_DNA"/>
</dbReference>
<name>A0A5Z3CK68_SALER</name>
<evidence type="ECO:0000313" key="3">
    <source>
        <dbReference type="EMBL" id="ECR6711285.1"/>
    </source>
</evidence>
<dbReference type="Gene3D" id="2.10.260.10">
    <property type="match status" value="1"/>
</dbReference>
<dbReference type="GO" id="GO:0003677">
    <property type="term" value="F:DNA binding"/>
    <property type="evidence" value="ECO:0007669"/>
    <property type="project" value="UniProtKB-UniRule"/>
</dbReference>
<dbReference type="InterPro" id="IPR037914">
    <property type="entry name" value="SpoVT-AbrB_sf"/>
</dbReference>
<accession>A0A5Z3CK68</accession>
<evidence type="ECO:0000259" key="2">
    <source>
        <dbReference type="PROSITE" id="PS51740"/>
    </source>
</evidence>
<protein>
    <submittedName>
        <fullName evidence="3">Type II toxin-antitoxin system PrlF family antitoxin</fullName>
    </submittedName>
</protein>
<evidence type="ECO:0000256" key="1">
    <source>
        <dbReference type="PROSITE-ProRule" id="PRU01076"/>
    </source>
</evidence>
<dbReference type="GO" id="GO:0003700">
    <property type="term" value="F:DNA-binding transcription factor activity"/>
    <property type="evidence" value="ECO:0007669"/>
    <property type="project" value="InterPro"/>
</dbReference>
<reference evidence="3" key="1">
    <citation type="submission" date="2019-09" db="EMBL/GenBank/DDBJ databases">
        <authorList>
            <consortium name="GenomeTrakr network: Whole genome sequencing for foodborne pathogen traceback"/>
        </authorList>
    </citation>
    <scope>NUCLEOTIDE SEQUENCE</scope>
    <source>
        <strain evidence="3">ADRDL-2854</strain>
    </source>
</reference>
<dbReference type="AlphaFoldDB" id="A0A5Z3CK68"/>
<dbReference type="GO" id="GO:0097351">
    <property type="term" value="F:toxin sequestering activity"/>
    <property type="evidence" value="ECO:0007669"/>
    <property type="project" value="InterPro"/>
</dbReference>
<proteinExistence type="predicted"/>
<dbReference type="Pfam" id="PF15937">
    <property type="entry name" value="PrlF_antitoxin"/>
    <property type="match status" value="1"/>
</dbReference>
<dbReference type="NCBIfam" id="NF007429">
    <property type="entry name" value="PRK09974.1"/>
    <property type="match status" value="1"/>
</dbReference>